<dbReference type="GO" id="GO:0005737">
    <property type="term" value="C:cytoplasm"/>
    <property type="evidence" value="ECO:0007669"/>
    <property type="project" value="UniProtKB-SubCell"/>
</dbReference>
<proteinExistence type="predicted"/>
<evidence type="ECO:0000256" key="4">
    <source>
        <dbReference type="ARBA" id="ARBA00022490"/>
    </source>
</evidence>
<evidence type="ECO:0000256" key="6">
    <source>
        <dbReference type="ARBA" id="ARBA00023242"/>
    </source>
</evidence>
<evidence type="ECO:0000313" key="7">
    <source>
        <dbReference type="Proteomes" id="UP000515154"/>
    </source>
</evidence>
<dbReference type="GO" id="GO:0043161">
    <property type="term" value="P:proteasome-mediated ubiquitin-dependent protein catabolic process"/>
    <property type="evidence" value="ECO:0007669"/>
    <property type="project" value="TreeGrafter"/>
</dbReference>
<dbReference type="InterPro" id="IPR038739">
    <property type="entry name" value="ARMC8/Vid28"/>
</dbReference>
<dbReference type="PANTHER" id="PTHR15651">
    <property type="entry name" value="ARMADILLO REPEAT-CONTAINING PROTEIN 8"/>
    <property type="match status" value="1"/>
</dbReference>
<dbReference type="Proteomes" id="UP000515154">
    <property type="component" value="Linkage group LG2"/>
</dbReference>
<dbReference type="Gene3D" id="1.25.10.10">
    <property type="entry name" value="Leucine-rich Repeat Variant"/>
    <property type="match status" value="2"/>
</dbReference>
<dbReference type="SMART" id="SM00185">
    <property type="entry name" value="ARM"/>
    <property type="match status" value="10"/>
</dbReference>
<dbReference type="FunFam" id="1.25.10.10:FF:000061">
    <property type="entry name" value="armadillo repeat-containing protein 8 isoform X1"/>
    <property type="match status" value="1"/>
</dbReference>
<protein>
    <recommendedName>
        <fullName evidence="3">Armadillo repeat-containing protein 8</fullName>
    </recommendedName>
</protein>
<dbReference type="InterPro" id="IPR016024">
    <property type="entry name" value="ARM-type_fold"/>
</dbReference>
<sequence>MVRFLVSSEVDGSQSFVEVLLSNDSDRWMDSIVQVKNMVIGNNKQKSQVIVQGLIPRLLQWMMHDNIPLDLKIECSVVLGSLSKGTEANIVSLIEAGSVPILLAGNRLANYDLKYVEACLRCLRTVFLCNSAPKEHIFEDSSIIPLLINVLPKSSCTQECVTTIFANCCKTPEHQNMLCSNGAIEALAPLLKCNIYKVQMPTLRCFSVMCYQNEDVAQAIANYDNGKGDTISEMLVRLRNRDKTSEMQMAAAKCLTYLYRGGALMANDPIIMLKTLPTLIRMCKKDRTLEENVEGAETLAYLIEVNSELQKVASISDHLIRTLSDYLKYTSVQQISSTQNTQKKDIHWGNELKQAAFKAFASLGANDEDIRKKIIETENLIDHITNGMESSDVKVQAAAVRCLHSLSRSVQQLRTTFQDHALWKPLLKMLQNGPEEVLRVASSTLCNLMLEFSPSKEVSELAKPILETGGLNILVKLTNSDDSLLRLNGVWGLMNMTFQVSDKMKHQILESLQTEQLFRLLSDPDPNVLLKTLGLLRNLLSPKTHIDNVMNGYGDQIMQAVVFILEGEHCVDIKEQALCILGHIADGKTAKDFIVGNEDVLRKLINYMVHNNEKVQLAAVYCICNLVWNDDEGSAERQARLRDLGVQKSLQQLSTTTTGDLQQRVKLALQQFS</sequence>
<comment type="subcellular location">
    <subcellularLocation>
        <location evidence="2">Cytoplasm</location>
    </subcellularLocation>
    <subcellularLocation>
        <location evidence="1">Nucleus</location>
    </subcellularLocation>
</comment>
<dbReference type="InterPro" id="IPR000225">
    <property type="entry name" value="Armadillo"/>
</dbReference>
<evidence type="ECO:0000256" key="3">
    <source>
        <dbReference type="ARBA" id="ARBA00013746"/>
    </source>
</evidence>
<dbReference type="PANTHER" id="PTHR15651:SF7">
    <property type="entry name" value="ARMADILLO REPEAT-CONTAINING PROTEIN 8"/>
    <property type="match status" value="1"/>
</dbReference>
<evidence type="ECO:0000256" key="2">
    <source>
        <dbReference type="ARBA" id="ARBA00004496"/>
    </source>
</evidence>
<reference evidence="8" key="1">
    <citation type="submission" date="2025-08" db="UniProtKB">
        <authorList>
            <consortium name="RefSeq"/>
        </authorList>
    </citation>
    <scope>IDENTIFICATION</scope>
</reference>
<keyword evidence="4" id="KW-0963">Cytoplasm</keyword>
<dbReference type="GO" id="GO:0034657">
    <property type="term" value="C:GID complex"/>
    <property type="evidence" value="ECO:0007669"/>
    <property type="project" value="TreeGrafter"/>
</dbReference>
<organism evidence="7 8">
    <name type="scientific">Octopus sinensis</name>
    <name type="common">East Asian common octopus</name>
    <dbReference type="NCBI Taxonomy" id="2607531"/>
    <lineage>
        <taxon>Eukaryota</taxon>
        <taxon>Metazoa</taxon>
        <taxon>Spiralia</taxon>
        <taxon>Lophotrochozoa</taxon>
        <taxon>Mollusca</taxon>
        <taxon>Cephalopoda</taxon>
        <taxon>Coleoidea</taxon>
        <taxon>Octopodiformes</taxon>
        <taxon>Octopoda</taxon>
        <taxon>Incirrata</taxon>
        <taxon>Octopodidae</taxon>
        <taxon>Octopus</taxon>
    </lineage>
</organism>
<evidence type="ECO:0000313" key="8">
    <source>
        <dbReference type="RefSeq" id="XP_036368266.1"/>
    </source>
</evidence>
<evidence type="ECO:0000256" key="1">
    <source>
        <dbReference type="ARBA" id="ARBA00004123"/>
    </source>
</evidence>
<accession>A0A7E6FKJ8</accession>
<evidence type="ECO:0000256" key="5">
    <source>
        <dbReference type="ARBA" id="ARBA00022737"/>
    </source>
</evidence>
<keyword evidence="7" id="KW-1185">Reference proteome</keyword>
<dbReference type="InterPro" id="IPR011989">
    <property type="entry name" value="ARM-like"/>
</dbReference>
<dbReference type="RefSeq" id="XP_036368266.1">
    <property type="nucleotide sequence ID" value="XM_036512373.1"/>
</dbReference>
<dbReference type="FunFam" id="1.25.10.10:FF:000070">
    <property type="entry name" value="armadillo repeat-containing protein 8 isoform X1"/>
    <property type="match status" value="1"/>
</dbReference>
<keyword evidence="5" id="KW-0677">Repeat</keyword>
<dbReference type="SUPFAM" id="SSF48371">
    <property type="entry name" value="ARM repeat"/>
    <property type="match status" value="1"/>
</dbReference>
<dbReference type="AlphaFoldDB" id="A0A7E6FKJ8"/>
<name>A0A7E6FKJ8_9MOLL</name>
<gene>
    <name evidence="8" type="primary">LOC115229345</name>
</gene>
<keyword evidence="6" id="KW-0539">Nucleus</keyword>
<dbReference type="GO" id="GO:0005634">
    <property type="term" value="C:nucleus"/>
    <property type="evidence" value="ECO:0007669"/>
    <property type="project" value="UniProtKB-SubCell"/>
</dbReference>